<evidence type="ECO:0000313" key="9">
    <source>
        <dbReference type="Proteomes" id="UP000824209"/>
    </source>
</evidence>
<reference evidence="8" key="1">
    <citation type="journal article" date="2021" name="PeerJ">
        <title>Extensive microbial diversity within the chicken gut microbiome revealed by metagenomics and culture.</title>
        <authorList>
            <person name="Gilroy R."/>
            <person name="Ravi A."/>
            <person name="Getino M."/>
            <person name="Pursley I."/>
            <person name="Horton D.L."/>
            <person name="Alikhan N.F."/>
            <person name="Baker D."/>
            <person name="Gharbi K."/>
            <person name="Hall N."/>
            <person name="Watson M."/>
            <person name="Adriaenssens E.M."/>
            <person name="Foster-Nyarko E."/>
            <person name="Jarju S."/>
            <person name="Secka A."/>
            <person name="Antonio M."/>
            <person name="Oren A."/>
            <person name="Chaudhuri R.R."/>
            <person name="La Ragione R."/>
            <person name="Hildebrand F."/>
            <person name="Pallen M.J."/>
        </authorList>
    </citation>
    <scope>NUCLEOTIDE SEQUENCE</scope>
    <source>
        <strain evidence="8">ChiBcec8-14828</strain>
    </source>
</reference>
<organism evidence="8 9">
    <name type="scientific">Candidatus Ruthenibacterium avium</name>
    <dbReference type="NCBI Taxonomy" id="2838751"/>
    <lineage>
        <taxon>Bacteria</taxon>
        <taxon>Bacillati</taxon>
        <taxon>Bacillota</taxon>
        <taxon>Clostridia</taxon>
        <taxon>Eubacteriales</taxon>
        <taxon>Oscillospiraceae</taxon>
        <taxon>Ruthenibacterium</taxon>
    </lineage>
</organism>
<dbReference type="EMBL" id="DWYA01000096">
    <property type="protein sequence ID" value="HJB40829.1"/>
    <property type="molecule type" value="Genomic_DNA"/>
</dbReference>
<evidence type="ECO:0000256" key="5">
    <source>
        <dbReference type="ARBA" id="ARBA00022683"/>
    </source>
</evidence>
<dbReference type="Gene3D" id="2.70.70.10">
    <property type="entry name" value="Glucose Permease (Domain IIA)"/>
    <property type="match status" value="1"/>
</dbReference>
<dbReference type="PROSITE" id="PS51093">
    <property type="entry name" value="PTS_EIIA_TYPE_1"/>
    <property type="match status" value="1"/>
</dbReference>
<comment type="subcellular location">
    <subcellularLocation>
        <location evidence="1">Cytoplasm</location>
    </subcellularLocation>
</comment>
<dbReference type="PROSITE" id="PS00371">
    <property type="entry name" value="PTS_EIIA_TYPE_1_HIS"/>
    <property type="match status" value="1"/>
</dbReference>
<evidence type="ECO:0000256" key="4">
    <source>
        <dbReference type="ARBA" id="ARBA00022679"/>
    </source>
</evidence>
<name>A0A9D2M524_9FIRM</name>
<dbReference type="GO" id="GO:0005737">
    <property type="term" value="C:cytoplasm"/>
    <property type="evidence" value="ECO:0007669"/>
    <property type="project" value="UniProtKB-SubCell"/>
</dbReference>
<keyword evidence="2" id="KW-0813">Transport</keyword>
<dbReference type="Pfam" id="PF00358">
    <property type="entry name" value="PTS_EIIA_1"/>
    <property type="match status" value="1"/>
</dbReference>
<keyword evidence="3 8" id="KW-0762">Sugar transport</keyword>
<comment type="caution">
    <text evidence="8">The sequence shown here is derived from an EMBL/GenBank/DDBJ whole genome shotgun (WGS) entry which is preliminary data.</text>
</comment>
<proteinExistence type="predicted"/>
<gene>
    <name evidence="8" type="ORF">H9943_10620</name>
</gene>
<dbReference type="NCBIfam" id="TIGR00830">
    <property type="entry name" value="PTBA"/>
    <property type="match status" value="1"/>
</dbReference>
<feature type="domain" description="PTS EIIA type-1" evidence="7">
    <location>
        <begin position="33"/>
        <end position="137"/>
    </location>
</feature>
<dbReference type="AlphaFoldDB" id="A0A9D2M524"/>
<accession>A0A9D2M524</accession>
<dbReference type="SUPFAM" id="SSF51261">
    <property type="entry name" value="Duplicated hybrid motif"/>
    <property type="match status" value="1"/>
</dbReference>
<dbReference type="FunFam" id="2.70.70.10:FF:000001">
    <property type="entry name" value="PTS system glucose-specific IIA component"/>
    <property type="match status" value="1"/>
</dbReference>
<keyword evidence="5" id="KW-0598">Phosphotransferase system</keyword>
<evidence type="ECO:0000256" key="3">
    <source>
        <dbReference type="ARBA" id="ARBA00022597"/>
    </source>
</evidence>
<dbReference type="InterPro" id="IPR011055">
    <property type="entry name" value="Dup_hybrid_motif"/>
</dbReference>
<dbReference type="GO" id="GO:0016301">
    <property type="term" value="F:kinase activity"/>
    <property type="evidence" value="ECO:0007669"/>
    <property type="project" value="UniProtKB-KW"/>
</dbReference>
<dbReference type="PANTHER" id="PTHR45008">
    <property type="entry name" value="PTS SYSTEM GLUCOSE-SPECIFIC EIIA COMPONENT"/>
    <property type="match status" value="1"/>
</dbReference>
<evidence type="ECO:0000259" key="7">
    <source>
        <dbReference type="PROSITE" id="PS51093"/>
    </source>
</evidence>
<evidence type="ECO:0000256" key="2">
    <source>
        <dbReference type="ARBA" id="ARBA00022448"/>
    </source>
</evidence>
<protein>
    <submittedName>
        <fullName evidence="8">PTS glucose transporter subunit IIA</fullName>
    </submittedName>
</protein>
<dbReference type="Proteomes" id="UP000824209">
    <property type="component" value="Unassembled WGS sequence"/>
</dbReference>
<dbReference type="PANTHER" id="PTHR45008:SF1">
    <property type="entry name" value="PTS SYSTEM GLUCOSE-SPECIFIC EIIA COMPONENT"/>
    <property type="match status" value="1"/>
</dbReference>
<keyword evidence="6" id="KW-0418">Kinase</keyword>
<reference evidence="8" key="2">
    <citation type="submission" date="2021-04" db="EMBL/GenBank/DDBJ databases">
        <authorList>
            <person name="Gilroy R."/>
        </authorList>
    </citation>
    <scope>NUCLEOTIDE SEQUENCE</scope>
    <source>
        <strain evidence="8">ChiBcec8-14828</strain>
    </source>
</reference>
<sequence length="164" mass="17471">MGFLDKLFSGKHEDFVLGSPVKGEAVPVSEVSDPTFGDGILGQGVAIKPSANRVCAPCDGVVEMMFDTAHAVSLRAENGAEVLIHVGLETVTLKGEHFKALAKSGDHVTKGQPLIEYEREALAEKGFDTIIPVVICNTEEFERVTPLTGAVNEGDPILKLGQKK</sequence>
<dbReference type="InterPro" id="IPR001127">
    <property type="entry name" value="PTS_EIIA_1_perm"/>
</dbReference>
<dbReference type="GO" id="GO:0009401">
    <property type="term" value="P:phosphoenolpyruvate-dependent sugar phosphotransferase system"/>
    <property type="evidence" value="ECO:0007669"/>
    <property type="project" value="UniProtKB-KW"/>
</dbReference>
<evidence type="ECO:0000256" key="1">
    <source>
        <dbReference type="ARBA" id="ARBA00004496"/>
    </source>
</evidence>
<dbReference type="InterPro" id="IPR050890">
    <property type="entry name" value="PTS_EIIA_component"/>
</dbReference>
<evidence type="ECO:0000256" key="6">
    <source>
        <dbReference type="ARBA" id="ARBA00022777"/>
    </source>
</evidence>
<evidence type="ECO:0000313" key="8">
    <source>
        <dbReference type="EMBL" id="HJB40829.1"/>
    </source>
</evidence>
<keyword evidence="4" id="KW-0808">Transferase</keyword>